<dbReference type="AlphaFoldDB" id="A1ZXX1"/>
<proteinExistence type="predicted"/>
<dbReference type="EMBL" id="AAWS01000061">
    <property type="protein sequence ID" value="EAY24800.1"/>
    <property type="molecule type" value="Genomic_DNA"/>
</dbReference>
<dbReference type="OrthoDB" id="5380756at2"/>
<reference evidence="1 2" key="1">
    <citation type="submission" date="2007-01" db="EMBL/GenBank/DDBJ databases">
        <authorList>
            <person name="Haygood M."/>
            <person name="Podell S."/>
            <person name="Anderson C."/>
            <person name="Hopkinson B."/>
            <person name="Roe K."/>
            <person name="Barbeau K."/>
            <person name="Gaasterland T."/>
            <person name="Ferriera S."/>
            <person name="Johnson J."/>
            <person name="Kravitz S."/>
            <person name="Beeson K."/>
            <person name="Sutton G."/>
            <person name="Rogers Y.-H."/>
            <person name="Friedman R."/>
            <person name="Frazier M."/>
            <person name="Venter J.C."/>
        </authorList>
    </citation>
    <scope>NUCLEOTIDE SEQUENCE [LARGE SCALE GENOMIC DNA]</scope>
    <source>
        <strain evidence="1 2">ATCC 23134</strain>
    </source>
</reference>
<protein>
    <submittedName>
        <fullName evidence="1">Uncharacterized protein</fullName>
    </submittedName>
</protein>
<evidence type="ECO:0000313" key="2">
    <source>
        <dbReference type="Proteomes" id="UP000004095"/>
    </source>
</evidence>
<name>A1ZXX1_MICM2</name>
<evidence type="ECO:0000313" key="1">
    <source>
        <dbReference type="EMBL" id="EAY24800.1"/>
    </source>
</evidence>
<dbReference type="Proteomes" id="UP000004095">
    <property type="component" value="Unassembled WGS sequence"/>
</dbReference>
<keyword evidence="2" id="KW-1185">Reference proteome</keyword>
<comment type="caution">
    <text evidence="1">The sequence shown here is derived from an EMBL/GenBank/DDBJ whole genome shotgun (WGS) entry which is preliminary data.</text>
</comment>
<sequence>MAQYIPFEEGIDVNGQTVLAFINALPMFRDDMLEILAKHGISNPKEGEWYPQLAWLNAFREIGEKYGANTLFAIGKAIPENADFPPDIDNLEKALGAIDVAYHMNHTKGNIGHYKLVKFNGEDKIAIMECRNPYPSNFDRGIITTMARKFKPPSVLLIAVELDTSKPSRLDGAEQCTYRITW</sequence>
<accession>A1ZXX1</accession>
<dbReference type="eggNOG" id="COG1719">
    <property type="taxonomic scope" value="Bacteria"/>
</dbReference>
<dbReference type="RefSeq" id="WP_002704170.1">
    <property type="nucleotide sequence ID" value="NZ_AAWS01000061.1"/>
</dbReference>
<organism evidence="1 2">
    <name type="scientific">Microscilla marina ATCC 23134</name>
    <dbReference type="NCBI Taxonomy" id="313606"/>
    <lineage>
        <taxon>Bacteria</taxon>
        <taxon>Pseudomonadati</taxon>
        <taxon>Bacteroidota</taxon>
        <taxon>Cytophagia</taxon>
        <taxon>Cytophagales</taxon>
        <taxon>Microscillaceae</taxon>
        <taxon>Microscilla</taxon>
    </lineage>
</organism>
<gene>
    <name evidence="1" type="ORF">M23134_04583</name>
</gene>